<dbReference type="SUPFAM" id="SSF51735">
    <property type="entry name" value="NAD(P)-binding Rossmann-fold domains"/>
    <property type="match status" value="1"/>
</dbReference>
<evidence type="ECO:0000259" key="6">
    <source>
        <dbReference type="Pfam" id="PF02826"/>
    </source>
</evidence>
<dbReference type="AlphaFoldDB" id="A0A386H6U4"/>
<gene>
    <name evidence="7" type="ORF">D4Z93_12730</name>
</gene>
<dbReference type="Pfam" id="PF02826">
    <property type="entry name" value="2-Hacid_dh_C"/>
    <property type="match status" value="1"/>
</dbReference>
<dbReference type="EMBL" id="CP032416">
    <property type="protein sequence ID" value="AYD41491.1"/>
    <property type="molecule type" value="Genomic_DNA"/>
</dbReference>
<dbReference type="InterPro" id="IPR029753">
    <property type="entry name" value="D-isomer_DH_CS"/>
</dbReference>
<dbReference type="CDD" id="cd12155">
    <property type="entry name" value="PGDH_1"/>
    <property type="match status" value="1"/>
</dbReference>
<dbReference type="InterPro" id="IPR006140">
    <property type="entry name" value="D-isomer_DH_NAD-bd"/>
</dbReference>
<reference evidence="7 8" key="1">
    <citation type="journal article" date="2019" name="Int. J. Syst. Evol. Microbiol.">
        <title>Clostridium fermenticellae sp. nov., isolated from the mud in a fermentation cellar for the production of the Chinese liquor, baijiu.</title>
        <authorList>
            <person name="Xu P.X."/>
            <person name="Chai L.J."/>
            <person name="Qiu T."/>
            <person name="Zhang X.J."/>
            <person name="Lu Z.M."/>
            <person name="Xiao C."/>
            <person name="Wang S.T."/>
            <person name="Shen C.H."/>
            <person name="Shi J.S."/>
            <person name="Xu Z.H."/>
        </authorList>
    </citation>
    <scope>NUCLEOTIDE SEQUENCE [LARGE SCALE GENOMIC DNA]</scope>
    <source>
        <strain evidence="7 8">JN500901</strain>
    </source>
</reference>
<evidence type="ECO:0000256" key="3">
    <source>
        <dbReference type="ARBA" id="ARBA00023027"/>
    </source>
</evidence>
<evidence type="ECO:0000256" key="2">
    <source>
        <dbReference type="ARBA" id="ARBA00023002"/>
    </source>
</evidence>
<dbReference type="Gene3D" id="3.40.50.720">
    <property type="entry name" value="NAD(P)-binding Rossmann-like Domain"/>
    <property type="match status" value="2"/>
</dbReference>
<proteinExistence type="inferred from homology"/>
<accession>A0A386H6U4</accession>
<protein>
    <submittedName>
        <fullName evidence="7">Dihydrofolate reductase</fullName>
    </submittedName>
</protein>
<evidence type="ECO:0000256" key="4">
    <source>
        <dbReference type="RuleBase" id="RU003719"/>
    </source>
</evidence>
<dbReference type="PANTHER" id="PTHR43333:SF1">
    <property type="entry name" value="D-ISOMER SPECIFIC 2-HYDROXYACID DEHYDROGENASE NAD-BINDING DOMAIN-CONTAINING PROTEIN"/>
    <property type="match status" value="1"/>
</dbReference>
<dbReference type="KEGG" id="cfer:D4Z93_12730"/>
<dbReference type="SUPFAM" id="SSF52283">
    <property type="entry name" value="Formate/glycerate dehydrogenase catalytic domain-like"/>
    <property type="match status" value="1"/>
</dbReference>
<keyword evidence="8" id="KW-1185">Reference proteome</keyword>
<dbReference type="PROSITE" id="PS00671">
    <property type="entry name" value="D_2_HYDROXYACID_DH_3"/>
    <property type="match status" value="1"/>
</dbReference>
<dbReference type="Proteomes" id="UP000266301">
    <property type="component" value="Chromosome"/>
</dbReference>
<keyword evidence="3" id="KW-0520">NAD</keyword>
<dbReference type="GO" id="GO:0016616">
    <property type="term" value="F:oxidoreductase activity, acting on the CH-OH group of donors, NAD or NADP as acceptor"/>
    <property type="evidence" value="ECO:0007669"/>
    <property type="project" value="InterPro"/>
</dbReference>
<feature type="domain" description="D-isomer specific 2-hydroxyacid dehydrogenase NAD-binding" evidence="6">
    <location>
        <begin position="108"/>
        <end position="278"/>
    </location>
</feature>
<dbReference type="Pfam" id="PF00389">
    <property type="entry name" value="2-Hacid_dh"/>
    <property type="match status" value="1"/>
</dbReference>
<dbReference type="PANTHER" id="PTHR43333">
    <property type="entry name" value="2-HACID_DH_C DOMAIN-CONTAINING PROTEIN"/>
    <property type="match status" value="1"/>
</dbReference>
<evidence type="ECO:0000256" key="1">
    <source>
        <dbReference type="ARBA" id="ARBA00005854"/>
    </source>
</evidence>
<keyword evidence="2 4" id="KW-0560">Oxidoreductase</keyword>
<evidence type="ECO:0000259" key="5">
    <source>
        <dbReference type="Pfam" id="PF00389"/>
    </source>
</evidence>
<organism evidence="7 8">
    <name type="scientific">Clostridium fermenticellae</name>
    <dbReference type="NCBI Taxonomy" id="2068654"/>
    <lineage>
        <taxon>Bacteria</taxon>
        <taxon>Bacillati</taxon>
        <taxon>Bacillota</taxon>
        <taxon>Clostridia</taxon>
        <taxon>Eubacteriales</taxon>
        <taxon>Clostridiaceae</taxon>
        <taxon>Clostridium</taxon>
    </lineage>
</organism>
<dbReference type="RefSeq" id="WP_119974357.1">
    <property type="nucleotide sequence ID" value="NZ_CP032416.1"/>
</dbReference>
<evidence type="ECO:0000313" key="8">
    <source>
        <dbReference type="Proteomes" id="UP000266301"/>
    </source>
</evidence>
<feature type="domain" description="D-isomer specific 2-hydroxyacid dehydrogenase catalytic" evidence="5">
    <location>
        <begin position="12"/>
        <end position="311"/>
    </location>
</feature>
<comment type="similarity">
    <text evidence="1 4">Belongs to the D-isomer specific 2-hydroxyacid dehydrogenase family.</text>
</comment>
<dbReference type="InterPro" id="IPR036291">
    <property type="entry name" value="NAD(P)-bd_dom_sf"/>
</dbReference>
<dbReference type="OrthoDB" id="9805416at2"/>
<evidence type="ECO:0000313" key="7">
    <source>
        <dbReference type="EMBL" id="AYD41491.1"/>
    </source>
</evidence>
<dbReference type="GO" id="GO:0051287">
    <property type="term" value="F:NAD binding"/>
    <property type="evidence" value="ECO:0007669"/>
    <property type="project" value="InterPro"/>
</dbReference>
<name>A0A386H6U4_9CLOT</name>
<dbReference type="InterPro" id="IPR006139">
    <property type="entry name" value="D-isomer_2_OHA_DH_cat_dom"/>
</dbReference>
<sequence>MSTQILFTYNYGRKNFETIENMGYDIKLINENEGITYTNDLKDVKILVCYNPFQTLDIRKMSNLKWVQLSSAGIDQLPVDFIRDKNIIVTNNRGGYSVPIGEWIVLKILELLKHSPKFYENQRSKMWKMDASVLELYGKTVGFIGTGSIASEAAKRLKGFGVNILGINTNGRNIEYFDKCFKLDDIDYMLSLSDVVAVTIPYTEKTHKLVNEQRFKSMKQGAYIVNIARGLIIDEKSLISNIESGKIAGAALDVVENEPLDKDSKLWNMSNVIITPHNSWVSEMRNIRRFNLILDNLKRYKNKDNLINVVNLIKKY</sequence>